<dbReference type="Proteomes" id="UP000254834">
    <property type="component" value="Chromosome"/>
</dbReference>
<organism evidence="2 3">
    <name type="scientific">Candidatus Chromulinivorax destructor</name>
    <dbReference type="NCBI Taxonomy" id="2066483"/>
    <lineage>
        <taxon>Bacteria</taxon>
        <taxon>Candidatus Babelota</taxon>
        <taxon>Candidatus Babeliae</taxon>
        <taxon>Candidatus Babeliales</taxon>
        <taxon>Candidatus Chromulinivoraceae</taxon>
        <taxon>Candidatus Chromulinivorax</taxon>
    </lineage>
</organism>
<keyword evidence="3" id="KW-1185">Reference proteome</keyword>
<feature type="region of interest" description="Disordered" evidence="1">
    <location>
        <begin position="47"/>
        <end position="84"/>
    </location>
</feature>
<accession>A0A345ZA22</accession>
<feature type="compositionally biased region" description="Polar residues" evidence="1">
    <location>
        <begin position="61"/>
        <end position="84"/>
    </location>
</feature>
<protein>
    <recommendedName>
        <fullName evidence="4">Lipoprotein</fullName>
    </recommendedName>
</protein>
<gene>
    <name evidence="2" type="ORF">C0J27_00035</name>
</gene>
<evidence type="ECO:0000256" key="1">
    <source>
        <dbReference type="SAM" id="MobiDB-lite"/>
    </source>
</evidence>
<evidence type="ECO:0008006" key="4">
    <source>
        <dbReference type="Google" id="ProtNLM"/>
    </source>
</evidence>
<evidence type="ECO:0000313" key="2">
    <source>
        <dbReference type="EMBL" id="AXK60139.1"/>
    </source>
</evidence>
<evidence type="ECO:0000313" key="3">
    <source>
        <dbReference type="Proteomes" id="UP000254834"/>
    </source>
</evidence>
<dbReference type="RefSeq" id="WP_115585154.1">
    <property type="nucleotide sequence ID" value="NZ_CP025544.1"/>
</dbReference>
<reference evidence="2 3" key="1">
    <citation type="submission" date="2017-12" db="EMBL/GenBank/DDBJ databases">
        <title>Chromulinavorax destructans is a abundant pathogen of dominant heterotrophic picoflagllates.</title>
        <authorList>
            <person name="Deeg C.M."/>
            <person name="Zimmer M."/>
            <person name="Suttle C.A."/>
        </authorList>
    </citation>
    <scope>NUCLEOTIDE SEQUENCE [LARGE SCALE GENOMIC DNA]</scope>
    <source>
        <strain evidence="2 3">SeV1</strain>
    </source>
</reference>
<sequence>MLKKILPLSLLLLAGCFDSNCCKKDKPCKPTTKKVRVATPQQRCNHAGCTHDHSKDVDDQPTVNVPSAQESQTIVQDSIDNNEK</sequence>
<feature type="compositionally biased region" description="Basic and acidic residues" evidence="1">
    <location>
        <begin position="49"/>
        <end position="58"/>
    </location>
</feature>
<dbReference type="AlphaFoldDB" id="A0A345ZA22"/>
<dbReference type="KEGG" id="cdes:C0J27_00035"/>
<proteinExistence type="predicted"/>
<dbReference type="EMBL" id="CP025544">
    <property type="protein sequence ID" value="AXK60139.1"/>
    <property type="molecule type" value="Genomic_DNA"/>
</dbReference>
<dbReference type="PROSITE" id="PS51257">
    <property type="entry name" value="PROKAR_LIPOPROTEIN"/>
    <property type="match status" value="1"/>
</dbReference>
<name>A0A345ZA22_9BACT</name>